<dbReference type="AlphaFoldDB" id="W4L2Z4"/>
<keyword evidence="9" id="KW-1185">Reference proteome</keyword>
<dbReference type="GO" id="GO:0005886">
    <property type="term" value="C:plasma membrane"/>
    <property type="evidence" value="ECO:0007669"/>
    <property type="project" value="UniProtKB-SubCell"/>
</dbReference>
<evidence type="ECO:0000313" key="9">
    <source>
        <dbReference type="Proteomes" id="UP000019140"/>
    </source>
</evidence>
<proteinExistence type="inferred from homology"/>
<dbReference type="GO" id="GO:0015109">
    <property type="term" value="F:chromate transmembrane transporter activity"/>
    <property type="evidence" value="ECO:0007669"/>
    <property type="project" value="InterPro"/>
</dbReference>
<sequence length="165" mass="17147">ADTTYGWLSTQQFLDGIAFSQVTPGPILVIATFIAQKVTTAESGLVLGVVGALVGTAAIFTPPAILMVTASLVLEDIKQSPVVQAAMRGIRCGILGMIAVSALVILRVALPAWPEAVSASALAGYAGLLWPTVVLFVGSLVAMLKYRIDVVWIIPAAGLCGFFVF</sequence>
<evidence type="ECO:0008006" key="10">
    <source>
        <dbReference type="Google" id="ProtNLM"/>
    </source>
</evidence>
<evidence type="ECO:0000256" key="7">
    <source>
        <dbReference type="SAM" id="Phobius"/>
    </source>
</evidence>
<feature type="transmembrane region" description="Helical" evidence="7">
    <location>
        <begin position="122"/>
        <end position="144"/>
    </location>
</feature>
<dbReference type="InterPro" id="IPR052518">
    <property type="entry name" value="CHR_Transporter"/>
</dbReference>
<comment type="subcellular location">
    <subcellularLocation>
        <location evidence="1">Cell membrane</location>
        <topology evidence="1">Multi-pass membrane protein</topology>
    </subcellularLocation>
</comment>
<keyword evidence="4 7" id="KW-0812">Transmembrane</keyword>
<organism evidence="8 9">
    <name type="scientific">Candidatus Entotheonella gemina</name>
    <dbReference type="NCBI Taxonomy" id="1429439"/>
    <lineage>
        <taxon>Bacteria</taxon>
        <taxon>Pseudomonadati</taxon>
        <taxon>Nitrospinota/Tectimicrobiota group</taxon>
        <taxon>Candidatus Tectimicrobiota</taxon>
        <taxon>Candidatus Entotheonellia</taxon>
        <taxon>Candidatus Entotheonellales</taxon>
        <taxon>Candidatus Entotheonellaceae</taxon>
        <taxon>Candidatus Entotheonella</taxon>
    </lineage>
</organism>
<dbReference type="Proteomes" id="UP000019140">
    <property type="component" value="Unassembled WGS sequence"/>
</dbReference>
<evidence type="ECO:0000256" key="6">
    <source>
        <dbReference type="ARBA" id="ARBA00023136"/>
    </source>
</evidence>
<evidence type="ECO:0000256" key="5">
    <source>
        <dbReference type="ARBA" id="ARBA00022989"/>
    </source>
</evidence>
<dbReference type="HOGENOM" id="CLU_1606102_0_0_7"/>
<comment type="similarity">
    <text evidence="2">Belongs to the chromate ion transporter (CHR) (TC 2.A.51) family.</text>
</comment>
<evidence type="ECO:0000313" key="8">
    <source>
        <dbReference type="EMBL" id="ETW92463.1"/>
    </source>
</evidence>
<keyword evidence="5 7" id="KW-1133">Transmembrane helix</keyword>
<comment type="caution">
    <text evidence="8">The sequence shown here is derived from an EMBL/GenBank/DDBJ whole genome shotgun (WGS) entry which is preliminary data.</text>
</comment>
<feature type="transmembrane region" description="Helical" evidence="7">
    <location>
        <begin position="89"/>
        <end position="110"/>
    </location>
</feature>
<dbReference type="PANTHER" id="PTHR43663:SF1">
    <property type="entry name" value="CHROMATE TRANSPORTER"/>
    <property type="match status" value="1"/>
</dbReference>
<evidence type="ECO:0000256" key="2">
    <source>
        <dbReference type="ARBA" id="ARBA00005262"/>
    </source>
</evidence>
<keyword evidence="6 7" id="KW-0472">Membrane</keyword>
<dbReference type="InterPro" id="IPR003370">
    <property type="entry name" value="Chromate_transpt"/>
</dbReference>
<accession>W4L2Z4</accession>
<feature type="non-terminal residue" evidence="8">
    <location>
        <position position="1"/>
    </location>
</feature>
<evidence type="ECO:0000256" key="3">
    <source>
        <dbReference type="ARBA" id="ARBA00022475"/>
    </source>
</evidence>
<gene>
    <name evidence="8" type="ORF">ETSY2_53360</name>
</gene>
<dbReference type="EMBL" id="AZHX01002897">
    <property type="protein sequence ID" value="ETW92463.1"/>
    <property type="molecule type" value="Genomic_DNA"/>
</dbReference>
<dbReference type="PANTHER" id="PTHR43663">
    <property type="entry name" value="CHROMATE TRANSPORT PROTEIN-RELATED"/>
    <property type="match status" value="1"/>
</dbReference>
<keyword evidence="3" id="KW-1003">Cell membrane</keyword>
<reference evidence="8 9" key="1">
    <citation type="journal article" date="2014" name="Nature">
        <title>An environmental bacterial taxon with a large and distinct metabolic repertoire.</title>
        <authorList>
            <person name="Wilson M.C."/>
            <person name="Mori T."/>
            <person name="Ruckert C."/>
            <person name="Uria A.R."/>
            <person name="Helf M.J."/>
            <person name="Takada K."/>
            <person name="Gernert C."/>
            <person name="Steffens U.A."/>
            <person name="Heycke N."/>
            <person name="Schmitt S."/>
            <person name="Rinke C."/>
            <person name="Helfrich E.J."/>
            <person name="Brachmann A.O."/>
            <person name="Gurgui C."/>
            <person name="Wakimoto T."/>
            <person name="Kracht M."/>
            <person name="Crusemann M."/>
            <person name="Hentschel U."/>
            <person name="Abe I."/>
            <person name="Matsunaga S."/>
            <person name="Kalinowski J."/>
            <person name="Takeyama H."/>
            <person name="Piel J."/>
        </authorList>
    </citation>
    <scope>NUCLEOTIDE SEQUENCE [LARGE SCALE GENOMIC DNA]</scope>
    <source>
        <strain evidence="9">TSY2</strain>
    </source>
</reference>
<evidence type="ECO:0000256" key="1">
    <source>
        <dbReference type="ARBA" id="ARBA00004651"/>
    </source>
</evidence>
<evidence type="ECO:0000256" key="4">
    <source>
        <dbReference type="ARBA" id="ARBA00022692"/>
    </source>
</evidence>
<feature type="transmembrane region" description="Helical" evidence="7">
    <location>
        <begin position="45"/>
        <end position="68"/>
    </location>
</feature>
<dbReference type="Pfam" id="PF02417">
    <property type="entry name" value="Chromate_transp"/>
    <property type="match status" value="1"/>
</dbReference>
<protein>
    <recommendedName>
        <fullName evidence="10">Chromate transporter</fullName>
    </recommendedName>
</protein>
<name>W4L2Z4_9BACT</name>